<name>A0A9D9NBR8_9BACT</name>
<evidence type="ECO:0000313" key="3">
    <source>
        <dbReference type="Proteomes" id="UP000823660"/>
    </source>
</evidence>
<feature type="signal peptide" evidence="1">
    <location>
        <begin position="1"/>
        <end position="19"/>
    </location>
</feature>
<dbReference type="Proteomes" id="UP000823660">
    <property type="component" value="Unassembled WGS sequence"/>
</dbReference>
<evidence type="ECO:0008006" key="4">
    <source>
        <dbReference type="Google" id="ProtNLM"/>
    </source>
</evidence>
<comment type="caution">
    <text evidence="2">The sequence shown here is derived from an EMBL/GenBank/DDBJ whole genome shotgun (WGS) entry which is preliminary data.</text>
</comment>
<sequence length="160" mass="17352">MMKKTIKYMMLAAVAMVMAAGCGKKGSEPDLPEGTGPVAGQWHLIEWSSLSDDRADIYISFGEDGTFDLYQRLYTPYYEHYDGNYIQDGATVSGTYSDGTAWGSSYTAVFTEDRSRMTLTPDGNGTAAVYEASDIPEEILSGSLSGTKSGIDGPDGYRFL</sequence>
<dbReference type="EMBL" id="JADIMH010000038">
    <property type="protein sequence ID" value="MBO8467434.1"/>
    <property type="molecule type" value="Genomic_DNA"/>
</dbReference>
<feature type="chain" id="PRO_5039570987" description="Lipocalin-like domain-containing protein" evidence="1">
    <location>
        <begin position="20"/>
        <end position="160"/>
    </location>
</feature>
<keyword evidence="1" id="KW-0732">Signal</keyword>
<evidence type="ECO:0000256" key="1">
    <source>
        <dbReference type="SAM" id="SignalP"/>
    </source>
</evidence>
<dbReference type="AlphaFoldDB" id="A0A9D9NBR8"/>
<accession>A0A9D9NBR8</accession>
<gene>
    <name evidence="2" type="ORF">IAB99_06695</name>
</gene>
<proteinExistence type="predicted"/>
<reference evidence="2" key="1">
    <citation type="submission" date="2020-10" db="EMBL/GenBank/DDBJ databases">
        <authorList>
            <person name="Gilroy R."/>
        </authorList>
    </citation>
    <scope>NUCLEOTIDE SEQUENCE</scope>
    <source>
        <strain evidence="2">B1-15692</strain>
    </source>
</reference>
<protein>
    <recommendedName>
        <fullName evidence="4">Lipocalin-like domain-containing protein</fullName>
    </recommendedName>
</protein>
<organism evidence="2 3">
    <name type="scientific">Candidatus Cryptobacteroides faecipullorum</name>
    <dbReference type="NCBI Taxonomy" id="2840764"/>
    <lineage>
        <taxon>Bacteria</taxon>
        <taxon>Pseudomonadati</taxon>
        <taxon>Bacteroidota</taxon>
        <taxon>Bacteroidia</taxon>
        <taxon>Bacteroidales</taxon>
        <taxon>Candidatus Cryptobacteroides</taxon>
    </lineage>
</organism>
<dbReference type="PROSITE" id="PS51257">
    <property type="entry name" value="PROKAR_LIPOPROTEIN"/>
    <property type="match status" value="1"/>
</dbReference>
<reference evidence="2" key="2">
    <citation type="journal article" date="2021" name="PeerJ">
        <title>Extensive microbial diversity within the chicken gut microbiome revealed by metagenomics and culture.</title>
        <authorList>
            <person name="Gilroy R."/>
            <person name="Ravi A."/>
            <person name="Getino M."/>
            <person name="Pursley I."/>
            <person name="Horton D.L."/>
            <person name="Alikhan N.F."/>
            <person name="Baker D."/>
            <person name="Gharbi K."/>
            <person name="Hall N."/>
            <person name="Watson M."/>
            <person name="Adriaenssens E.M."/>
            <person name="Foster-Nyarko E."/>
            <person name="Jarju S."/>
            <person name="Secka A."/>
            <person name="Antonio M."/>
            <person name="Oren A."/>
            <person name="Chaudhuri R.R."/>
            <person name="La Ragione R."/>
            <person name="Hildebrand F."/>
            <person name="Pallen M.J."/>
        </authorList>
    </citation>
    <scope>NUCLEOTIDE SEQUENCE</scope>
    <source>
        <strain evidence="2">B1-15692</strain>
    </source>
</reference>
<evidence type="ECO:0000313" key="2">
    <source>
        <dbReference type="EMBL" id="MBO8467434.1"/>
    </source>
</evidence>